<dbReference type="AlphaFoldDB" id="A0AAD0YZP7"/>
<reference evidence="1 2" key="1">
    <citation type="submission" date="2018-11" db="EMBL/GenBank/DDBJ databases">
        <title>Proposal to divide the Flavobacteriaceae and reorganize its genera based on Amino Acid Identity values calculated from whole genome sequences.</title>
        <authorList>
            <person name="Nicholson A.C."/>
            <person name="Gulvik C.A."/>
            <person name="Whitney A.M."/>
            <person name="Humrighouse B.W."/>
            <person name="Bell M."/>
            <person name="Holmes B."/>
            <person name="Steigerwalt A.G."/>
            <person name="Villarma A."/>
            <person name="Sheth M."/>
            <person name="Batra D."/>
            <person name="Pryor J."/>
            <person name="Bernardet J.-F."/>
            <person name="Hugo C."/>
            <person name="Kampfer P."/>
            <person name="Newman J."/>
            <person name="McQuiston J.R."/>
        </authorList>
    </citation>
    <scope>NUCLEOTIDE SEQUENCE [LARGE SCALE GENOMIC DNA]</scope>
    <source>
        <strain evidence="1 2">H5559</strain>
    </source>
</reference>
<evidence type="ECO:0000313" key="2">
    <source>
        <dbReference type="Proteomes" id="UP000269015"/>
    </source>
</evidence>
<dbReference type="InterPro" id="IPR025358">
    <property type="entry name" value="DUF4262"/>
</dbReference>
<proteinExistence type="predicted"/>
<evidence type="ECO:0000313" key="1">
    <source>
        <dbReference type="EMBL" id="AZB20330.1"/>
    </source>
</evidence>
<gene>
    <name evidence="1" type="ORF">EG352_22540</name>
</gene>
<dbReference type="EMBL" id="CP033930">
    <property type="protein sequence ID" value="AZB20330.1"/>
    <property type="molecule type" value="Genomic_DNA"/>
</dbReference>
<dbReference type="Proteomes" id="UP000269015">
    <property type="component" value="Chromosome"/>
</dbReference>
<accession>A0AAD0YZP7</accession>
<dbReference type="Pfam" id="PF14081">
    <property type="entry name" value="DUF4262"/>
    <property type="match status" value="1"/>
</dbReference>
<protein>
    <submittedName>
        <fullName evidence="1">DUF4262 domain-containing protein</fullName>
    </submittedName>
</protein>
<name>A0AAD0YZP7_CHRID</name>
<sequence length="244" mass="28652">MENKKEFLELIKKNIQDNQFHITVVQQSKTPRYAYSIGNYEKHGFELVLAGSENFLYAEVLFIFNAIASQFEAMMETEKASFFVKDLGQFHLQEVNDSWKKKMMLGVYNYYGIKNFKAYQIVPDKGHFTLDIPDMQYELNSNKDIIWKWLDDNIKWDLDVPENSTVVTEIDVLLGKKATEIMRWEKDDWQVFTQNGNNIDENALRVLPITTILGIDETLFPITKLNIGKGLWRSEDELIWNDWG</sequence>
<dbReference type="RefSeq" id="WP_061085305.1">
    <property type="nucleotide sequence ID" value="NZ_CP033828.1"/>
</dbReference>
<organism evidence="1 2">
    <name type="scientific">Chryseobacterium indologenes</name>
    <name type="common">Flavobacterium indologenes</name>
    <dbReference type="NCBI Taxonomy" id="253"/>
    <lineage>
        <taxon>Bacteria</taxon>
        <taxon>Pseudomonadati</taxon>
        <taxon>Bacteroidota</taxon>
        <taxon>Flavobacteriia</taxon>
        <taxon>Flavobacteriales</taxon>
        <taxon>Weeksellaceae</taxon>
        <taxon>Chryseobacterium group</taxon>
        <taxon>Chryseobacterium</taxon>
    </lineage>
</organism>